<evidence type="ECO:0000313" key="1">
    <source>
        <dbReference type="EMBL" id="GJT44985.1"/>
    </source>
</evidence>
<organism evidence="1 2">
    <name type="scientific">Tanacetum coccineum</name>
    <dbReference type="NCBI Taxonomy" id="301880"/>
    <lineage>
        <taxon>Eukaryota</taxon>
        <taxon>Viridiplantae</taxon>
        <taxon>Streptophyta</taxon>
        <taxon>Embryophyta</taxon>
        <taxon>Tracheophyta</taxon>
        <taxon>Spermatophyta</taxon>
        <taxon>Magnoliopsida</taxon>
        <taxon>eudicotyledons</taxon>
        <taxon>Gunneridae</taxon>
        <taxon>Pentapetalae</taxon>
        <taxon>asterids</taxon>
        <taxon>campanulids</taxon>
        <taxon>Asterales</taxon>
        <taxon>Asteraceae</taxon>
        <taxon>Asteroideae</taxon>
        <taxon>Anthemideae</taxon>
        <taxon>Anthemidinae</taxon>
        <taxon>Tanacetum</taxon>
    </lineage>
</organism>
<gene>
    <name evidence="1" type="ORF">Tco_0953700</name>
</gene>
<protein>
    <submittedName>
        <fullName evidence="1">Uncharacterized protein</fullName>
    </submittedName>
</protein>
<name>A0ABQ5E0N3_9ASTR</name>
<proteinExistence type="predicted"/>
<reference evidence="1" key="2">
    <citation type="submission" date="2022-01" db="EMBL/GenBank/DDBJ databases">
        <authorList>
            <person name="Yamashiro T."/>
            <person name="Shiraishi A."/>
            <person name="Satake H."/>
            <person name="Nakayama K."/>
        </authorList>
    </citation>
    <scope>NUCLEOTIDE SEQUENCE</scope>
</reference>
<sequence length="127" mass="14439">MHSFRIGDLFVYCCVRVSGVVYEVREAHETMNRVIRKSNYDDESVSESSGLANSSVPLRSKRYRLKQICDKKDDSDRVYCSQSVSEDGVCETQDMELEDAASTTQRVLRLGIVAFVLPNILRTPDPR</sequence>
<keyword evidence="2" id="KW-1185">Reference proteome</keyword>
<comment type="caution">
    <text evidence="1">The sequence shown here is derived from an EMBL/GenBank/DDBJ whole genome shotgun (WGS) entry which is preliminary data.</text>
</comment>
<reference evidence="1" key="1">
    <citation type="journal article" date="2022" name="Int. J. Mol. Sci.">
        <title>Draft Genome of Tanacetum Coccineum: Genomic Comparison of Closely Related Tanacetum-Family Plants.</title>
        <authorList>
            <person name="Yamashiro T."/>
            <person name="Shiraishi A."/>
            <person name="Nakayama K."/>
            <person name="Satake H."/>
        </authorList>
    </citation>
    <scope>NUCLEOTIDE SEQUENCE</scope>
</reference>
<dbReference type="EMBL" id="BQNB010015861">
    <property type="protein sequence ID" value="GJT44985.1"/>
    <property type="molecule type" value="Genomic_DNA"/>
</dbReference>
<dbReference type="Proteomes" id="UP001151760">
    <property type="component" value="Unassembled WGS sequence"/>
</dbReference>
<accession>A0ABQ5E0N3</accession>
<evidence type="ECO:0000313" key="2">
    <source>
        <dbReference type="Proteomes" id="UP001151760"/>
    </source>
</evidence>